<dbReference type="AlphaFoldDB" id="A0A841J0Y4"/>
<keyword evidence="1" id="KW-0812">Transmembrane</keyword>
<proteinExistence type="predicted"/>
<evidence type="ECO:0000256" key="1">
    <source>
        <dbReference type="SAM" id="Phobius"/>
    </source>
</evidence>
<dbReference type="RefSeq" id="WP_184080798.1">
    <property type="nucleotide sequence ID" value="NZ_JACIJP010000003.1"/>
</dbReference>
<name>A0A841J0Y4_9SPHN</name>
<dbReference type="EMBL" id="JACIJP010000003">
    <property type="protein sequence ID" value="MBB6124593.1"/>
    <property type="molecule type" value="Genomic_DNA"/>
</dbReference>
<organism evidence="2 3">
    <name type="scientific">Sphingobium subterraneum</name>
    <dbReference type="NCBI Taxonomy" id="627688"/>
    <lineage>
        <taxon>Bacteria</taxon>
        <taxon>Pseudomonadati</taxon>
        <taxon>Pseudomonadota</taxon>
        <taxon>Alphaproteobacteria</taxon>
        <taxon>Sphingomonadales</taxon>
        <taxon>Sphingomonadaceae</taxon>
        <taxon>Sphingobium</taxon>
    </lineage>
</organism>
<keyword evidence="1" id="KW-0472">Membrane</keyword>
<gene>
    <name evidence="2" type="ORF">FHS92_002338</name>
</gene>
<accession>A0A841J0Y4</accession>
<keyword evidence="1" id="KW-1133">Transmembrane helix</keyword>
<evidence type="ECO:0000313" key="3">
    <source>
        <dbReference type="Proteomes" id="UP000552700"/>
    </source>
</evidence>
<keyword evidence="3" id="KW-1185">Reference proteome</keyword>
<reference evidence="2 3" key="1">
    <citation type="submission" date="2020-08" db="EMBL/GenBank/DDBJ databases">
        <title>Genomic Encyclopedia of Type Strains, Phase IV (KMG-IV): sequencing the most valuable type-strain genomes for metagenomic binning, comparative biology and taxonomic classification.</title>
        <authorList>
            <person name="Goeker M."/>
        </authorList>
    </citation>
    <scope>NUCLEOTIDE SEQUENCE [LARGE SCALE GENOMIC DNA]</scope>
    <source>
        <strain evidence="2 3">DSM 102255</strain>
    </source>
</reference>
<feature type="transmembrane region" description="Helical" evidence="1">
    <location>
        <begin position="119"/>
        <end position="139"/>
    </location>
</feature>
<sequence length="288" mass="30973">MILLVFVAAIVWFVFLGRFVLRAKSGSSSSQPQIYRGASRQKRSKDRLALIEELAAQYELDELFVSRQDGSAVGMNFDTRQVLLGKIDAMRVLPFSKIMAVEVLSNGVSISKTNRGSQLAGAAVGGLVLGGLGALAGGLTGSRRSRERLGAISLKVAVNDREDPYSQISLFSAGAKGLDAQSPHGQSTMALAERWRAHLINAMEEQDESGSPADTSTNASYAVDIVEASHDFVAASEVLRTMMGGMEAAKVIRSELPKRIATTLDRKEACCLKAKISYGGFRCRIVEL</sequence>
<evidence type="ECO:0000313" key="2">
    <source>
        <dbReference type="EMBL" id="MBB6124593.1"/>
    </source>
</evidence>
<comment type="caution">
    <text evidence="2">The sequence shown here is derived from an EMBL/GenBank/DDBJ whole genome shotgun (WGS) entry which is preliminary data.</text>
</comment>
<protein>
    <submittedName>
        <fullName evidence="2">Uncharacterized protein</fullName>
    </submittedName>
</protein>
<dbReference type="Proteomes" id="UP000552700">
    <property type="component" value="Unassembled WGS sequence"/>
</dbReference>